<dbReference type="AlphaFoldDB" id="A0A0E9T2I5"/>
<keyword evidence="1" id="KW-1133">Transmembrane helix</keyword>
<name>A0A0E9T2I5_ANGAN</name>
<proteinExistence type="predicted"/>
<evidence type="ECO:0000313" key="2">
    <source>
        <dbReference type="EMBL" id="JAH47195.1"/>
    </source>
</evidence>
<keyword evidence="1" id="KW-0472">Membrane</keyword>
<protein>
    <submittedName>
        <fullName evidence="2">Uncharacterized protein</fullName>
    </submittedName>
</protein>
<reference evidence="2" key="2">
    <citation type="journal article" date="2015" name="Fish Shellfish Immunol.">
        <title>Early steps in the European eel (Anguilla anguilla)-Vibrio vulnificus interaction in the gills: Role of the RtxA13 toxin.</title>
        <authorList>
            <person name="Callol A."/>
            <person name="Pajuelo D."/>
            <person name="Ebbesson L."/>
            <person name="Teles M."/>
            <person name="MacKenzie S."/>
            <person name="Amaro C."/>
        </authorList>
    </citation>
    <scope>NUCLEOTIDE SEQUENCE</scope>
</reference>
<evidence type="ECO:0000256" key="1">
    <source>
        <dbReference type="SAM" id="Phobius"/>
    </source>
</evidence>
<accession>A0A0E9T2I5</accession>
<feature type="transmembrane region" description="Helical" evidence="1">
    <location>
        <begin position="21"/>
        <end position="49"/>
    </location>
</feature>
<reference evidence="2" key="1">
    <citation type="submission" date="2014-11" db="EMBL/GenBank/DDBJ databases">
        <authorList>
            <person name="Amaro Gonzalez C."/>
        </authorList>
    </citation>
    <scope>NUCLEOTIDE SEQUENCE</scope>
</reference>
<organism evidence="2">
    <name type="scientific">Anguilla anguilla</name>
    <name type="common">European freshwater eel</name>
    <name type="synonym">Muraena anguilla</name>
    <dbReference type="NCBI Taxonomy" id="7936"/>
    <lineage>
        <taxon>Eukaryota</taxon>
        <taxon>Metazoa</taxon>
        <taxon>Chordata</taxon>
        <taxon>Craniata</taxon>
        <taxon>Vertebrata</taxon>
        <taxon>Euteleostomi</taxon>
        <taxon>Actinopterygii</taxon>
        <taxon>Neopterygii</taxon>
        <taxon>Teleostei</taxon>
        <taxon>Anguilliformes</taxon>
        <taxon>Anguillidae</taxon>
        <taxon>Anguilla</taxon>
    </lineage>
</organism>
<keyword evidence="1" id="KW-0812">Transmembrane</keyword>
<sequence>MSSKGGTRWDSYTQNCSTHQIGLCFCFLFLLLYHLLVDSVIHVFSLGWLGS</sequence>
<dbReference type="EMBL" id="GBXM01061382">
    <property type="protein sequence ID" value="JAH47195.1"/>
    <property type="molecule type" value="Transcribed_RNA"/>
</dbReference>